<reference evidence="1 2" key="1">
    <citation type="submission" date="2013-03" db="EMBL/GenBank/DDBJ databases">
        <title>The Genome Sequence of Enterococcus saccharolyticus ATCC_43076 (Illumina only assembly).</title>
        <authorList>
            <consortium name="The Broad Institute Genomics Platform"/>
            <consortium name="The Broad Institute Genome Sequencing Center for Infectious Disease"/>
            <person name="Earl A."/>
            <person name="Russ C."/>
            <person name="Gilmore M."/>
            <person name="Surin D."/>
            <person name="Walker B."/>
            <person name="Young S."/>
            <person name="Zeng Q."/>
            <person name="Gargeya S."/>
            <person name="Fitzgerald M."/>
            <person name="Haas B."/>
            <person name="Abouelleil A."/>
            <person name="Allen A.W."/>
            <person name="Alvarado L."/>
            <person name="Arachchi H.M."/>
            <person name="Berlin A.M."/>
            <person name="Chapman S.B."/>
            <person name="Gainer-Dewar J."/>
            <person name="Goldberg J."/>
            <person name="Griggs A."/>
            <person name="Gujja S."/>
            <person name="Hansen M."/>
            <person name="Howarth C."/>
            <person name="Imamovic A."/>
            <person name="Ireland A."/>
            <person name="Larimer J."/>
            <person name="McCowan C."/>
            <person name="Murphy C."/>
            <person name="Pearson M."/>
            <person name="Poon T.W."/>
            <person name="Priest M."/>
            <person name="Roberts A."/>
            <person name="Saif S."/>
            <person name="Shea T."/>
            <person name="Sisk P."/>
            <person name="Sykes S."/>
            <person name="Wortman J."/>
            <person name="Nusbaum C."/>
            <person name="Birren B."/>
        </authorList>
    </citation>
    <scope>NUCLEOTIDE SEQUENCE [LARGE SCALE GENOMIC DNA]</scope>
    <source>
        <strain evidence="1 2">ATCC 43076</strain>
    </source>
</reference>
<dbReference type="PATRIC" id="fig|1139996.3.peg.980"/>
<proteinExistence type="predicted"/>
<organism evidence="1 2">
    <name type="scientific">Enterococcus saccharolyticus subsp. saccharolyticus ATCC 43076</name>
    <dbReference type="NCBI Taxonomy" id="1139996"/>
    <lineage>
        <taxon>Bacteria</taxon>
        <taxon>Bacillati</taxon>
        <taxon>Bacillota</taxon>
        <taxon>Bacilli</taxon>
        <taxon>Lactobacillales</taxon>
        <taxon>Enterococcaceae</taxon>
        <taxon>Enterococcus</taxon>
    </lineage>
</organism>
<dbReference type="InterPro" id="IPR014924">
    <property type="entry name" value="DUF1803"/>
</dbReference>
<dbReference type="STRING" id="41997.RV16_GL002240"/>
<name>S0JBE0_9ENTE</name>
<dbReference type="HOGENOM" id="CLU_078464_0_0_9"/>
<comment type="caution">
    <text evidence="1">The sequence shown here is derived from an EMBL/GenBank/DDBJ whole genome shotgun (WGS) entry which is preliminary data.</text>
</comment>
<evidence type="ECO:0008006" key="3">
    <source>
        <dbReference type="Google" id="ProtNLM"/>
    </source>
</evidence>
<dbReference type="eggNOG" id="ENOG50340QP">
    <property type="taxonomic scope" value="Bacteria"/>
</dbReference>
<dbReference type="OrthoDB" id="2194666at2"/>
<dbReference type="Proteomes" id="UP000014136">
    <property type="component" value="Unassembled WGS sequence"/>
</dbReference>
<dbReference type="EMBL" id="AHYT01000003">
    <property type="protein sequence ID" value="EOT29682.1"/>
    <property type="molecule type" value="Genomic_DNA"/>
</dbReference>
<evidence type="ECO:0000313" key="1">
    <source>
        <dbReference type="EMBL" id="EOT29682.1"/>
    </source>
</evidence>
<keyword evidence="2" id="KW-1185">Reference proteome</keyword>
<accession>S0JBE0</accession>
<dbReference type="AlphaFoldDB" id="S0JBE0"/>
<protein>
    <recommendedName>
        <fullName evidence="3">DUF1803 domain-containing protein</fullName>
    </recommendedName>
</protein>
<dbReference type="RefSeq" id="WP_016174793.1">
    <property type="nucleotide sequence ID" value="NZ_KE136389.1"/>
</dbReference>
<gene>
    <name evidence="1" type="ORF">OMQ_00994</name>
</gene>
<dbReference type="Pfam" id="PF08820">
    <property type="entry name" value="DUF1803"/>
    <property type="match status" value="1"/>
</dbReference>
<evidence type="ECO:0000313" key="2">
    <source>
        <dbReference type="Proteomes" id="UP000014136"/>
    </source>
</evidence>
<sequence length="271" mass="31711">MKIIFETSDEGVAELVRSPFFEELVLILQKETPTLRRLKEVFGAKVEKQLNHLIKKEIIQRKDRRYLLNFPIIEVNETEIASWSSKLSASLTGIKESDRVVFLESLFPKERVDMIYGIDESVPLVYYDRMSTETFAVTSLSVDEWPLTLPRYFRSLRTMQPIPVYQTTMQLLGDVSVAYYLDQIEVIVEKLLANRRRIRDSIFVQSLTMFGLANKNETLELCVPVYTRPYVVDSFPEFEQLSIMTRRIVLARVMDELDMKTISTIFIKEER</sequence>